<comment type="caution">
    <text evidence="3">The sequence shown here is derived from an EMBL/GenBank/DDBJ whole genome shotgun (WGS) entry which is preliminary data.</text>
</comment>
<evidence type="ECO:0000313" key="3">
    <source>
        <dbReference type="EMBL" id="KAG7440785.1"/>
    </source>
</evidence>
<reference evidence="3" key="1">
    <citation type="submission" date="2020-11" db="EMBL/GenBank/DDBJ databases">
        <title>Adaptations for nitrogen fixation in a non-lichenized fungal sporocarp promotes dispersal by wood-feeding termites.</title>
        <authorList>
            <consortium name="DOE Joint Genome Institute"/>
            <person name="Koch R.A."/>
            <person name="Yoon G."/>
            <person name="Arayal U."/>
            <person name="Lail K."/>
            <person name="Amirebrahimi M."/>
            <person name="Labutti K."/>
            <person name="Lipzen A."/>
            <person name="Riley R."/>
            <person name="Barry K."/>
            <person name="Henrissat B."/>
            <person name="Grigoriev I.V."/>
            <person name="Herr J.R."/>
            <person name="Aime M.C."/>
        </authorList>
    </citation>
    <scope>NUCLEOTIDE SEQUENCE</scope>
    <source>
        <strain evidence="3">MCA 3950</strain>
    </source>
</reference>
<proteinExistence type="predicted"/>
<gene>
    <name evidence="3" type="ORF">BT62DRAFT_923820</name>
</gene>
<feature type="coiled-coil region" evidence="1">
    <location>
        <begin position="245"/>
        <end position="279"/>
    </location>
</feature>
<keyword evidence="4" id="KW-1185">Reference proteome</keyword>
<organism evidence="3 4">
    <name type="scientific">Guyanagaster necrorhizus</name>
    <dbReference type="NCBI Taxonomy" id="856835"/>
    <lineage>
        <taxon>Eukaryota</taxon>
        <taxon>Fungi</taxon>
        <taxon>Dikarya</taxon>
        <taxon>Basidiomycota</taxon>
        <taxon>Agaricomycotina</taxon>
        <taxon>Agaricomycetes</taxon>
        <taxon>Agaricomycetidae</taxon>
        <taxon>Agaricales</taxon>
        <taxon>Marasmiineae</taxon>
        <taxon>Physalacriaceae</taxon>
        <taxon>Guyanagaster</taxon>
    </lineage>
</organism>
<evidence type="ECO:0000256" key="2">
    <source>
        <dbReference type="SAM" id="MobiDB-lite"/>
    </source>
</evidence>
<feature type="compositionally biased region" description="Polar residues" evidence="2">
    <location>
        <begin position="146"/>
        <end position="173"/>
    </location>
</feature>
<dbReference type="OrthoDB" id="3070390at2759"/>
<dbReference type="GeneID" id="66106845"/>
<accession>A0A9P7VHR8</accession>
<dbReference type="AlphaFoldDB" id="A0A9P7VHR8"/>
<feature type="region of interest" description="Disordered" evidence="2">
    <location>
        <begin position="138"/>
        <end position="173"/>
    </location>
</feature>
<dbReference type="RefSeq" id="XP_043034285.1">
    <property type="nucleotide sequence ID" value="XM_043184548.1"/>
</dbReference>
<protein>
    <submittedName>
        <fullName evidence="3">Uncharacterized protein</fullName>
    </submittedName>
</protein>
<sequence length="358" mass="39548">MVSGRAIVITVRVTYLPGKAAIFYPGGLDNALKFLLADLTSLSLPHPEASNVLILSTGVLDLYWETTERSILHHTLVGKIASPSKDWLQILTGQLIQKMVYKEELDKTLKDIIFTQLNSTNCNHVSLKRRGRPSLSASSAKVAEFSPSSEPTAQPSSVSVYPQNLSSTEDATSQRLTESAVEMEPGLEAPLSHDGANLLPLSQCSPKADLSANDAPSHAEEMLPSHTGICVSRPDSVSTPPPAKRVYREQEITQLMQELEHLNREVTSLAAKRAEIRERLKDAGATDIPLCDSSVEDFACRIRLRALEVEIEIERQKRIEYELVLEDIRRECKFPFIVPSLLDAFVEVSKLTNAAVKH</sequence>
<evidence type="ECO:0000313" key="4">
    <source>
        <dbReference type="Proteomes" id="UP000812287"/>
    </source>
</evidence>
<name>A0A9P7VHR8_9AGAR</name>
<dbReference type="Proteomes" id="UP000812287">
    <property type="component" value="Unassembled WGS sequence"/>
</dbReference>
<keyword evidence="1" id="KW-0175">Coiled coil</keyword>
<evidence type="ECO:0000256" key="1">
    <source>
        <dbReference type="SAM" id="Coils"/>
    </source>
</evidence>
<dbReference type="EMBL" id="MU250567">
    <property type="protein sequence ID" value="KAG7440785.1"/>
    <property type="molecule type" value="Genomic_DNA"/>
</dbReference>